<evidence type="ECO:0000313" key="5">
    <source>
        <dbReference type="EMBL" id="KAF8399964.1"/>
    </source>
</evidence>
<dbReference type="GO" id="GO:0045492">
    <property type="term" value="P:xylan biosynthetic process"/>
    <property type="evidence" value="ECO:0007669"/>
    <property type="project" value="InterPro"/>
</dbReference>
<evidence type="ECO:0008006" key="7">
    <source>
        <dbReference type="Google" id="ProtNLM"/>
    </source>
</evidence>
<keyword evidence="2" id="KW-0812">Transmembrane</keyword>
<keyword evidence="6" id="KW-1185">Reference proteome</keyword>
<dbReference type="OMA" id="WKFRING"/>
<sequence>MKIPRKKLIIILFFILSFASFFRLLRITINTWSSSSPPLPRTLLETCSPSSPSCTNLPSHVQRALAHHATSSAIAAKLTAKELQFLFNLISHKAPCNLLVFGLQPQFLPLSSVNSGGTTIFLEDNPEKLSTITTNSKGTRIYKVEHPITAGEAYKLLKHARQDPACSPRAGLLQDSSCKLALTQLPREVYDIKWDVVVVDGPSGNRVEEPGRMSAIYTSSMIARAGNMTDVVIHDVDRMIEKWFSWEFLCDENLVSSKGKLWHFRIMSNSSSTSFCSNEIVQT</sequence>
<dbReference type="Pfam" id="PF21729">
    <property type="entry name" value="IRX15_IRX15L_GXM"/>
    <property type="match status" value="1"/>
</dbReference>
<keyword evidence="3" id="KW-1133">Transmembrane helix</keyword>
<protein>
    <recommendedName>
        <fullName evidence="7">Polysaccharide biosynthesis domain-containing protein</fullName>
    </recommendedName>
</protein>
<organism evidence="5 6">
    <name type="scientific">Tetracentron sinense</name>
    <name type="common">Spur-leaf</name>
    <dbReference type="NCBI Taxonomy" id="13715"/>
    <lineage>
        <taxon>Eukaryota</taxon>
        <taxon>Viridiplantae</taxon>
        <taxon>Streptophyta</taxon>
        <taxon>Embryophyta</taxon>
        <taxon>Tracheophyta</taxon>
        <taxon>Spermatophyta</taxon>
        <taxon>Magnoliopsida</taxon>
        <taxon>Trochodendrales</taxon>
        <taxon>Trochodendraceae</taxon>
        <taxon>Tetracentron</taxon>
    </lineage>
</organism>
<evidence type="ECO:0000256" key="1">
    <source>
        <dbReference type="ARBA" id="ARBA00004194"/>
    </source>
</evidence>
<dbReference type="AlphaFoldDB" id="A0A835DH68"/>
<dbReference type="NCBIfam" id="TIGR01627">
    <property type="entry name" value="A_thal_3515"/>
    <property type="match status" value="1"/>
</dbReference>
<dbReference type="OrthoDB" id="1896682at2759"/>
<reference evidence="5 6" key="1">
    <citation type="submission" date="2020-04" db="EMBL/GenBank/DDBJ databases">
        <title>Plant Genome Project.</title>
        <authorList>
            <person name="Zhang R.-G."/>
        </authorList>
    </citation>
    <scope>NUCLEOTIDE SEQUENCE [LARGE SCALE GENOMIC DNA]</scope>
    <source>
        <strain evidence="5">YNK0</strain>
        <tissue evidence="5">Leaf</tissue>
    </source>
</reference>
<keyword evidence="4" id="KW-0472">Membrane</keyword>
<name>A0A835DH68_TETSI</name>
<proteinExistence type="predicted"/>
<evidence type="ECO:0000313" key="6">
    <source>
        <dbReference type="Proteomes" id="UP000655225"/>
    </source>
</evidence>
<dbReference type="PANTHER" id="PTHR31444">
    <property type="entry name" value="OS11G0490100 PROTEIN"/>
    <property type="match status" value="1"/>
</dbReference>
<comment type="caution">
    <text evidence="5">The sequence shown here is derived from an EMBL/GenBank/DDBJ whole genome shotgun (WGS) entry which is preliminary data.</text>
</comment>
<evidence type="ECO:0000256" key="2">
    <source>
        <dbReference type="ARBA" id="ARBA00022692"/>
    </source>
</evidence>
<comment type="subcellular location">
    <subcellularLocation>
        <location evidence="1">Golgi apparatus membrane</location>
        <topology evidence="1">Single-pass membrane protein</topology>
    </subcellularLocation>
</comment>
<evidence type="ECO:0000256" key="3">
    <source>
        <dbReference type="ARBA" id="ARBA00022989"/>
    </source>
</evidence>
<dbReference type="EMBL" id="JABCRI010000010">
    <property type="protein sequence ID" value="KAF8399964.1"/>
    <property type="molecule type" value="Genomic_DNA"/>
</dbReference>
<dbReference type="InterPro" id="IPR006514">
    <property type="entry name" value="IRX15/GXM/AGM"/>
</dbReference>
<accession>A0A835DH68</accession>
<dbReference type="GO" id="GO:0000139">
    <property type="term" value="C:Golgi membrane"/>
    <property type="evidence" value="ECO:0007669"/>
    <property type="project" value="UniProtKB-SubCell"/>
</dbReference>
<dbReference type="Proteomes" id="UP000655225">
    <property type="component" value="Unassembled WGS sequence"/>
</dbReference>
<gene>
    <name evidence="5" type="ORF">HHK36_015836</name>
</gene>
<evidence type="ECO:0000256" key="4">
    <source>
        <dbReference type="ARBA" id="ARBA00023136"/>
    </source>
</evidence>